<feature type="coiled-coil region" evidence="7">
    <location>
        <begin position="413"/>
        <end position="447"/>
    </location>
</feature>
<feature type="coiled-coil region" evidence="7">
    <location>
        <begin position="856"/>
        <end position="911"/>
    </location>
</feature>
<dbReference type="Gene3D" id="3.40.50.300">
    <property type="entry name" value="P-loop containing nucleotide triphosphate hydrolases"/>
    <property type="match status" value="2"/>
</dbReference>
<keyword evidence="5 7" id="KW-0175">Coiled coil</keyword>
<organism evidence="9">
    <name type="scientific">freshwater metagenome</name>
    <dbReference type="NCBI Taxonomy" id="449393"/>
    <lineage>
        <taxon>unclassified sequences</taxon>
        <taxon>metagenomes</taxon>
        <taxon>ecological metagenomes</taxon>
    </lineage>
</organism>
<dbReference type="GO" id="GO:0016887">
    <property type="term" value="F:ATP hydrolysis activity"/>
    <property type="evidence" value="ECO:0007669"/>
    <property type="project" value="InterPro"/>
</dbReference>
<feature type="coiled-coil region" evidence="7">
    <location>
        <begin position="167"/>
        <end position="215"/>
    </location>
</feature>
<protein>
    <submittedName>
        <fullName evidence="9">Unannotated protein</fullName>
    </submittedName>
</protein>
<dbReference type="GO" id="GO:0007062">
    <property type="term" value="P:sister chromatid cohesion"/>
    <property type="evidence" value="ECO:0007669"/>
    <property type="project" value="InterPro"/>
</dbReference>
<dbReference type="GO" id="GO:0030261">
    <property type="term" value="P:chromosome condensation"/>
    <property type="evidence" value="ECO:0007669"/>
    <property type="project" value="InterPro"/>
</dbReference>
<accession>A0A6J6BK76</accession>
<evidence type="ECO:0000256" key="4">
    <source>
        <dbReference type="ARBA" id="ARBA00022840"/>
    </source>
</evidence>
<comment type="subcellular location">
    <subcellularLocation>
        <location evidence="1">Cytoplasm</location>
    </subcellularLocation>
</comment>
<feature type="coiled-coil region" evidence="7">
    <location>
        <begin position="976"/>
        <end position="1010"/>
    </location>
</feature>
<dbReference type="AlphaFoldDB" id="A0A6J6BK76"/>
<evidence type="ECO:0000313" key="9">
    <source>
        <dbReference type="EMBL" id="CAB4539392.1"/>
    </source>
</evidence>
<dbReference type="FunFam" id="3.40.50.300:FF:000901">
    <property type="entry name" value="Chromosome partition protein Smc"/>
    <property type="match status" value="1"/>
</dbReference>
<evidence type="ECO:0000256" key="2">
    <source>
        <dbReference type="ARBA" id="ARBA00022490"/>
    </source>
</evidence>
<dbReference type="Gene3D" id="1.20.1060.20">
    <property type="match status" value="1"/>
</dbReference>
<dbReference type="GO" id="GO:0005737">
    <property type="term" value="C:cytoplasm"/>
    <property type="evidence" value="ECO:0007669"/>
    <property type="project" value="UniProtKB-SubCell"/>
</dbReference>
<evidence type="ECO:0000256" key="6">
    <source>
        <dbReference type="ARBA" id="ARBA00023125"/>
    </source>
</evidence>
<dbReference type="InterPro" id="IPR024704">
    <property type="entry name" value="SMC"/>
</dbReference>
<dbReference type="Gene3D" id="3.30.70.1620">
    <property type="match status" value="1"/>
</dbReference>
<dbReference type="PANTHER" id="PTHR43977">
    <property type="entry name" value="STRUCTURAL MAINTENANCE OF CHROMOSOMES PROTEIN 3"/>
    <property type="match status" value="1"/>
</dbReference>
<evidence type="ECO:0000259" key="8">
    <source>
        <dbReference type="SMART" id="SM00968"/>
    </source>
</evidence>
<dbReference type="InterPro" id="IPR010935">
    <property type="entry name" value="SMC_hinge"/>
</dbReference>
<dbReference type="GO" id="GO:0005694">
    <property type="term" value="C:chromosome"/>
    <property type="evidence" value="ECO:0007669"/>
    <property type="project" value="InterPro"/>
</dbReference>
<keyword evidence="2" id="KW-0963">Cytoplasm</keyword>
<dbReference type="Pfam" id="PF02463">
    <property type="entry name" value="SMC_N"/>
    <property type="match status" value="1"/>
</dbReference>
<dbReference type="Pfam" id="PF06470">
    <property type="entry name" value="SMC_hinge"/>
    <property type="match status" value="1"/>
</dbReference>
<dbReference type="PIRSF" id="PIRSF005719">
    <property type="entry name" value="SMC"/>
    <property type="match status" value="1"/>
</dbReference>
<dbReference type="SMART" id="SM00968">
    <property type="entry name" value="SMC_hinge"/>
    <property type="match status" value="1"/>
</dbReference>
<proteinExistence type="inferred from homology"/>
<keyword evidence="3" id="KW-0547">Nucleotide-binding</keyword>
<dbReference type="HAMAP" id="MF_01894">
    <property type="entry name" value="Smc_prok"/>
    <property type="match status" value="1"/>
</dbReference>
<evidence type="ECO:0000256" key="7">
    <source>
        <dbReference type="SAM" id="Coils"/>
    </source>
</evidence>
<dbReference type="GO" id="GO:0003677">
    <property type="term" value="F:DNA binding"/>
    <property type="evidence" value="ECO:0007669"/>
    <property type="project" value="UniProtKB-KW"/>
</dbReference>
<dbReference type="SUPFAM" id="SSF75553">
    <property type="entry name" value="Smc hinge domain"/>
    <property type="match status" value="1"/>
</dbReference>
<name>A0A6J6BK76_9ZZZZ</name>
<reference evidence="9" key="1">
    <citation type="submission" date="2020-05" db="EMBL/GenBank/DDBJ databases">
        <authorList>
            <person name="Chiriac C."/>
            <person name="Salcher M."/>
            <person name="Ghai R."/>
            <person name="Kavagutti S V."/>
        </authorList>
    </citation>
    <scope>NUCLEOTIDE SEQUENCE</scope>
</reference>
<keyword evidence="4" id="KW-0067">ATP-binding</keyword>
<evidence type="ECO:0000256" key="5">
    <source>
        <dbReference type="ARBA" id="ARBA00023054"/>
    </source>
</evidence>
<dbReference type="GO" id="GO:0005524">
    <property type="term" value="F:ATP binding"/>
    <property type="evidence" value="ECO:0007669"/>
    <property type="project" value="UniProtKB-KW"/>
</dbReference>
<dbReference type="EMBL" id="CAEZSF010000078">
    <property type="protein sequence ID" value="CAB4539392.1"/>
    <property type="molecule type" value="Genomic_DNA"/>
</dbReference>
<dbReference type="InterPro" id="IPR036277">
    <property type="entry name" value="SMC_hinge_sf"/>
</dbReference>
<feature type="domain" description="SMC hinge" evidence="8">
    <location>
        <begin position="506"/>
        <end position="625"/>
    </location>
</feature>
<keyword evidence="6" id="KW-0238">DNA-binding</keyword>
<dbReference type="InterPro" id="IPR011890">
    <property type="entry name" value="SMC_prok"/>
</dbReference>
<dbReference type="InterPro" id="IPR027417">
    <property type="entry name" value="P-loop_NTPase"/>
</dbReference>
<dbReference type="SUPFAM" id="SSF52540">
    <property type="entry name" value="P-loop containing nucleoside triphosphate hydrolases"/>
    <property type="match status" value="1"/>
</dbReference>
<dbReference type="NCBIfam" id="TIGR02168">
    <property type="entry name" value="SMC_prok_B"/>
    <property type="match status" value="1"/>
</dbReference>
<sequence>MFLKTLQMKGFKSFADATTLSLEPGVTVVVGPNGSGKSNVVDAIGWVLGAQKPSIVRSAKMDDVIFAGTANRPALGRAEVSLTIDNSAGLLPIDFTEVTLSRLLFRSGDSEYSINNVPCRLLDIQELLSDSGVGRQQHVIISQGNIDGVLNARPEDRRLIIEEAAGVLKYRRRKERAERRLTATEANLTRIQDLLREVRRQLRPLERQADAARRHGDLVSELTALKVFSAGRDLGRLRVQLEESARSQTELRGQDQQLRAKLADLDAQILTAEAQLSALGGRDVGDALLRYETLREKARGLLALLAERRRGVERELSSAIDAAVIASLESEQAQLRNESAQAELEAERILVSAGELEESEAALAQERALFEADWADGVPAPTGEAAGVRGEIAALRSAIDRTANDQVRLESRRDSLAEKVLRLNSEGQRANEERNSAELAVEAIEQRAVASVAESLNKEGQLAAAEETATAAEAEHSAWAARVEALTLALDEARQRAGAEHLGGLDGVLGTLLDLVDVDAGWEEAFEAAVGEALTAVVVADVPSARIALEALVQGDHRGAVLALSGAPAPSVPAPTAGEPLRRHVRALRSGAAAGSAEGIERVLDTLLGSAVLVDGGWQAALELAAQHPGAVVVTQVGDRFGAAGWRVGAARSGATGAALEEALQREAVSLTSRDLARQAVEAARTAMVAARTDQQEAARNRDSNDSLRRTLTESVARLEADATEAATELESLNAHLAELAERLRREEVRVEELAVQLPELEAADVALSSQAQVMAAARQKLEEHSARVGAVRTDLEVRSAGIEERRRYVTERLTQVDERLSRNIEQRDAAARRRVELVARAEATDRLTQFTIERVSVIEANLTALRDERQRQSEEARVVTGGLEGLRGHRVRAERQLEELRAHVQKAEIADAEARLRLEAATESLRNDLDCEPDTAMAAECPPLPEGVALGARVRELDRELRLMGPINPLALQEFTELQERLTFLEGQLEDIRASRRELSKVIRAVDEEIVKVFSAAYADVSQNFTLLFETLFPGGEGRLRLTDPNNLLETGIEIEAKPSGKNVRKLSLLSGGERSLTALAYLFAVFRSRPSPFYVMDEVEAALDDVNLHRFLDLVAEFRQTAQLIIVSHQKRTMEAADILYGVTMEPGGSSKVISEKASSAPSAG</sequence>
<gene>
    <name evidence="9" type="ORF">UFOPK1358_00935</name>
</gene>
<evidence type="ECO:0000256" key="3">
    <source>
        <dbReference type="ARBA" id="ARBA00022741"/>
    </source>
</evidence>
<feature type="coiled-coil region" evidence="7">
    <location>
        <begin position="709"/>
        <end position="764"/>
    </location>
</feature>
<evidence type="ECO:0000256" key="1">
    <source>
        <dbReference type="ARBA" id="ARBA00004496"/>
    </source>
</evidence>
<dbReference type="InterPro" id="IPR003395">
    <property type="entry name" value="RecF/RecN/SMC_N"/>
</dbReference>